<sequence length="495" mass="55719">MGSSQNDTESYDIVVVGAGLAGINAAYRFKTKIPDAKIAVLEARDSIGGTWEIFKYPGIRSDSDLYTYGFSWEPWPYDTPIAEGHLILSYLHHCVKKHDLGKYMSFRHKVTGGDWSSETRKWTLSVDHDGHKKIYSTSFVVLGTGYYDYDNPLPAIIPGIENFNGKVIHPQFWPNDFDFSDKEVVVIGSGATAITLIPNLAPLTKHTTMLQRSPSYVTAVSNKSAFANWWFLPQGVKHWLDRVRAITRGAFYVSLCQLYPEQARRRFIETTAQLLPSTISTDPHFTPRYLPWEQRVCLSPDGDFFKCLHGKDGQPAKASVVTATIDTVAEDGIVCQGGQKLKTDVIITATGLKMRWGGGILFRVDGELISPNEHVIWDDCMMNDVPNLVFMLGYARASWTLGTDNTAITVCRLWKDMKKRGQEIALPKLPAQQLQHVGEDDKKHWLDLSATYLKRDTTSPFNLKNGKGPWKAKGNVWFDWLFARFGNIRQSLALS</sequence>
<keyword evidence="2" id="KW-0285">Flavoprotein</keyword>
<dbReference type="AlphaFoldDB" id="A0A9W8YV16"/>
<dbReference type="EMBL" id="JAPEVB010000003">
    <property type="protein sequence ID" value="KAJ4391017.1"/>
    <property type="molecule type" value="Genomic_DNA"/>
</dbReference>
<dbReference type="GO" id="GO:0050660">
    <property type="term" value="F:flavin adenine dinucleotide binding"/>
    <property type="evidence" value="ECO:0007669"/>
    <property type="project" value="InterPro"/>
</dbReference>
<accession>A0A9W8YV16</accession>
<dbReference type="InterPro" id="IPR051820">
    <property type="entry name" value="FAD-binding_MO"/>
</dbReference>
<dbReference type="InterPro" id="IPR036188">
    <property type="entry name" value="FAD/NAD-bd_sf"/>
</dbReference>
<dbReference type="InterPro" id="IPR020946">
    <property type="entry name" value="Flavin_mOase-like"/>
</dbReference>
<evidence type="ECO:0000256" key="2">
    <source>
        <dbReference type="ARBA" id="ARBA00022630"/>
    </source>
</evidence>
<evidence type="ECO:0000313" key="7">
    <source>
        <dbReference type="Proteomes" id="UP001140453"/>
    </source>
</evidence>
<gene>
    <name evidence="6" type="ORF">N0V93_004630</name>
</gene>
<dbReference type="Pfam" id="PF01946">
    <property type="entry name" value="Thi4"/>
    <property type="match status" value="1"/>
</dbReference>
<evidence type="ECO:0000256" key="4">
    <source>
        <dbReference type="ARBA" id="ARBA00023002"/>
    </source>
</evidence>
<evidence type="ECO:0000256" key="5">
    <source>
        <dbReference type="ARBA" id="ARBA00023033"/>
    </source>
</evidence>
<comment type="cofactor">
    <cofactor evidence="1">
        <name>FAD</name>
        <dbReference type="ChEBI" id="CHEBI:57692"/>
    </cofactor>
</comment>
<evidence type="ECO:0000256" key="1">
    <source>
        <dbReference type="ARBA" id="ARBA00001974"/>
    </source>
</evidence>
<dbReference type="PANTHER" id="PTHR43872">
    <property type="entry name" value="MONOOXYGENASE, PUTATIVE (AFU_ORTHOLOGUE AFUA_8G02570)-RELATED"/>
    <property type="match status" value="1"/>
</dbReference>
<dbReference type="Proteomes" id="UP001140453">
    <property type="component" value="Unassembled WGS sequence"/>
</dbReference>
<name>A0A9W8YV16_9PEZI</name>
<dbReference type="Gene3D" id="3.50.50.60">
    <property type="entry name" value="FAD/NAD(P)-binding domain"/>
    <property type="match status" value="2"/>
</dbReference>
<dbReference type="SUPFAM" id="SSF51905">
    <property type="entry name" value="FAD/NAD(P)-binding domain"/>
    <property type="match status" value="1"/>
</dbReference>
<organism evidence="6 7">
    <name type="scientific">Gnomoniopsis smithogilvyi</name>
    <dbReference type="NCBI Taxonomy" id="1191159"/>
    <lineage>
        <taxon>Eukaryota</taxon>
        <taxon>Fungi</taxon>
        <taxon>Dikarya</taxon>
        <taxon>Ascomycota</taxon>
        <taxon>Pezizomycotina</taxon>
        <taxon>Sordariomycetes</taxon>
        <taxon>Sordariomycetidae</taxon>
        <taxon>Diaporthales</taxon>
        <taxon>Gnomoniaceae</taxon>
        <taxon>Gnomoniopsis</taxon>
    </lineage>
</organism>
<evidence type="ECO:0000256" key="3">
    <source>
        <dbReference type="ARBA" id="ARBA00022827"/>
    </source>
</evidence>
<keyword evidence="4" id="KW-0560">Oxidoreductase</keyword>
<evidence type="ECO:0000313" key="6">
    <source>
        <dbReference type="EMBL" id="KAJ4391017.1"/>
    </source>
</evidence>
<reference evidence="6" key="1">
    <citation type="submission" date="2022-10" db="EMBL/GenBank/DDBJ databases">
        <title>Tapping the CABI collections for fungal endophytes: first genome assemblies for Collariella, Neodidymelliopsis, Ascochyta clinopodiicola, Didymella pomorum, Didymosphaeria variabile, Neocosmospora piperis and Neocucurbitaria cava.</title>
        <authorList>
            <person name="Hill R."/>
        </authorList>
    </citation>
    <scope>NUCLEOTIDE SEQUENCE</scope>
    <source>
        <strain evidence="6">IMI 355082</strain>
    </source>
</reference>
<proteinExistence type="predicted"/>
<keyword evidence="5" id="KW-0503">Monooxygenase</keyword>
<dbReference type="GO" id="GO:0050661">
    <property type="term" value="F:NADP binding"/>
    <property type="evidence" value="ECO:0007669"/>
    <property type="project" value="InterPro"/>
</dbReference>
<dbReference type="GO" id="GO:0004499">
    <property type="term" value="F:N,N-dimethylaniline monooxygenase activity"/>
    <property type="evidence" value="ECO:0007669"/>
    <property type="project" value="InterPro"/>
</dbReference>
<evidence type="ECO:0008006" key="8">
    <source>
        <dbReference type="Google" id="ProtNLM"/>
    </source>
</evidence>
<comment type="caution">
    <text evidence="6">The sequence shown here is derived from an EMBL/GenBank/DDBJ whole genome shotgun (WGS) entry which is preliminary data.</text>
</comment>
<keyword evidence="7" id="KW-1185">Reference proteome</keyword>
<dbReference type="OrthoDB" id="66881at2759"/>
<protein>
    <recommendedName>
        <fullName evidence="8">Monooxygenase</fullName>
    </recommendedName>
</protein>
<dbReference type="PANTHER" id="PTHR43872:SF1">
    <property type="entry name" value="MONOOXYGENASE, PUTATIVE (AFU_ORTHOLOGUE AFUA_8G02570)-RELATED"/>
    <property type="match status" value="1"/>
</dbReference>
<dbReference type="Pfam" id="PF00743">
    <property type="entry name" value="FMO-like"/>
    <property type="match status" value="1"/>
</dbReference>
<keyword evidence="3" id="KW-0274">FAD</keyword>